<dbReference type="InterPro" id="IPR001322">
    <property type="entry name" value="Lamin_tail_dom"/>
</dbReference>
<keyword evidence="3" id="KW-0378">Hydrolase</keyword>
<feature type="domain" description="LTD" evidence="5">
    <location>
        <begin position="688"/>
        <end position="799"/>
    </location>
</feature>
<dbReference type="InterPro" id="IPR002071">
    <property type="entry name" value="Thermonucl_AS"/>
</dbReference>
<dbReference type="SMART" id="SM00318">
    <property type="entry name" value="SNc"/>
    <property type="match status" value="1"/>
</dbReference>
<dbReference type="PANTHER" id="PTHR12302:SF3">
    <property type="entry name" value="SERINE_THREONINE-PROTEIN KINASE 31"/>
    <property type="match status" value="1"/>
</dbReference>
<dbReference type="PROSITE" id="PS01123">
    <property type="entry name" value="TNASE_1"/>
    <property type="match status" value="1"/>
</dbReference>
<dbReference type="Gene3D" id="2.40.50.90">
    <property type="match status" value="1"/>
</dbReference>
<evidence type="ECO:0000259" key="4">
    <source>
        <dbReference type="PROSITE" id="PS50830"/>
    </source>
</evidence>
<dbReference type="STRING" id="553466.SAMN04487950_1574"/>
<dbReference type="Pfam" id="PF14258">
    <property type="entry name" value="DUF4350"/>
    <property type="match status" value="1"/>
</dbReference>
<dbReference type="PANTHER" id="PTHR12302">
    <property type="entry name" value="EBNA2 BINDING PROTEIN P100"/>
    <property type="match status" value="1"/>
</dbReference>
<proteinExistence type="predicted"/>
<dbReference type="SUPFAM" id="SSF50199">
    <property type="entry name" value="Staphylococcal nuclease"/>
    <property type="match status" value="1"/>
</dbReference>
<dbReference type="Gene3D" id="2.60.40.1260">
    <property type="entry name" value="Lamin Tail domain"/>
    <property type="match status" value="1"/>
</dbReference>
<name>A0A1I4D6E2_9EURY</name>
<evidence type="ECO:0000256" key="2">
    <source>
        <dbReference type="ARBA" id="ARBA00022759"/>
    </source>
</evidence>
<dbReference type="AlphaFoldDB" id="A0A1I4D6E2"/>
<dbReference type="Pfam" id="PF00932">
    <property type="entry name" value="LTD"/>
    <property type="match status" value="1"/>
</dbReference>
<feature type="domain" description="TNase-like" evidence="4">
    <location>
        <begin position="274"/>
        <end position="425"/>
    </location>
</feature>
<dbReference type="GO" id="GO:0003676">
    <property type="term" value="F:nucleic acid binding"/>
    <property type="evidence" value="ECO:0007669"/>
    <property type="project" value="InterPro"/>
</dbReference>
<dbReference type="InterPro" id="IPR025646">
    <property type="entry name" value="DUF4350"/>
</dbReference>
<reference evidence="7" key="1">
    <citation type="submission" date="2016-10" db="EMBL/GenBank/DDBJ databases">
        <authorList>
            <person name="Varghese N."/>
            <person name="Submissions S."/>
        </authorList>
    </citation>
    <scope>NUCLEOTIDE SEQUENCE [LARGE SCALE GENOMIC DNA]</scope>
    <source>
        <strain evidence="7">CGMCC 1.7738</strain>
    </source>
</reference>
<keyword evidence="1" id="KW-0540">Nuclease</keyword>
<dbReference type="InterPro" id="IPR036415">
    <property type="entry name" value="Lamin_tail_dom_sf"/>
</dbReference>
<dbReference type="RefSeq" id="WP_089867873.1">
    <property type="nucleotide sequence ID" value="NZ_FOTC01000001.1"/>
</dbReference>
<dbReference type="Pfam" id="PF00565">
    <property type="entry name" value="SNase"/>
    <property type="match status" value="1"/>
</dbReference>
<dbReference type="PROSITE" id="PS50830">
    <property type="entry name" value="TNASE_3"/>
    <property type="match status" value="1"/>
</dbReference>
<evidence type="ECO:0000259" key="5">
    <source>
        <dbReference type="PROSITE" id="PS51841"/>
    </source>
</evidence>
<dbReference type="SUPFAM" id="SSF74853">
    <property type="entry name" value="Lamin A/C globular tail domain"/>
    <property type="match status" value="1"/>
</dbReference>
<evidence type="ECO:0000313" key="7">
    <source>
        <dbReference type="Proteomes" id="UP000199607"/>
    </source>
</evidence>
<dbReference type="GO" id="GO:0016787">
    <property type="term" value="F:hydrolase activity"/>
    <property type="evidence" value="ECO:0007669"/>
    <property type="project" value="UniProtKB-KW"/>
</dbReference>
<dbReference type="InterPro" id="IPR035437">
    <property type="entry name" value="SNase_OB-fold_sf"/>
</dbReference>
<protein>
    <submittedName>
        <fullName evidence="6">Endonuclease YncB, thermonuclease family</fullName>
    </submittedName>
</protein>
<evidence type="ECO:0000256" key="1">
    <source>
        <dbReference type="ARBA" id="ARBA00022722"/>
    </source>
</evidence>
<keyword evidence="7" id="KW-1185">Reference proteome</keyword>
<evidence type="ECO:0000256" key="3">
    <source>
        <dbReference type="ARBA" id="ARBA00022801"/>
    </source>
</evidence>
<gene>
    <name evidence="6" type="ORF">SAMN04487950_1574</name>
</gene>
<dbReference type="PROSITE" id="PS51841">
    <property type="entry name" value="LTD"/>
    <property type="match status" value="1"/>
</dbReference>
<dbReference type="EMBL" id="FOTC01000001">
    <property type="protein sequence ID" value="SFK87551.1"/>
    <property type="molecule type" value="Genomic_DNA"/>
</dbReference>
<dbReference type="InterPro" id="IPR016071">
    <property type="entry name" value="Staphylococal_nuclease_OB-fold"/>
</dbReference>
<sequence>MQRRTFIGALAAASATGLSTRAAERVTAASGQLDSLVFDSTSSLVGETGGELTDSSVIAVWAEDTATNADSDGAGDATLYGDSVPIPLVASEDGVVGLGSILVEGGMDWQYGSEEFLLNVWDAEVGSGTVLWDESHGQYYTLSTVSEFHTYAENNGYDVQATTNLSADLSTADAVVVTSPGSSFTTAELDELADFVAGGGTLFLHDQSDYSNYDETANLNDVPSELGLSFRFNDDEVVDTTSNAGGDYKPVTDEFNTAFDYFTDRAGLELDPSKTYTGQVQEVLDGDTVKVPLDGTVENIRILGIDTPEKATNSGAERVEEWEGIEDLSYLQTWGSNATTFGKDELSGKTVDVTFDSEEPIRDAYGRVLGYIYYDAGSGSRDTLYNEEAVRTGHARVYDSGFAKHDSFRAAEETARTNGVGLWAQSDPDNSTSIRNRAVDDLFFPRAASVRTTGGAIDPSRVPVTAASTTNQTLDGGVSYADIPLVGVDESARTAVVGAELVDESYESAEGYAVDTSTYENFVFLTNLADSLSSNAGDVLVDGGHGQFSSDFGLSVEDTAYYMRYLEGQDIGLEGVNDITASNLDGVRALVITSPADAYTQGERDAVASFAADGGAVVLVGSGWASTDARTNLNDVAAAVGTDLRVNADSLTDDTNNVDGDAQVITTTDFDTSFPLFDAYDGSTGDGGSGSADVVVSQIHEDAAGNDNTNLNDEYVVFENQGTAAADVTGWEVQDEVGKTYTFGSFTLDAGATVTLHTGSGTDTDTDLYWGKGGAVWNNGGDTVFLYDASGTLVTSTSY</sequence>
<keyword evidence="2 6" id="KW-0255">Endonuclease</keyword>
<organism evidence="6 7">
    <name type="scientific">Halogranum rubrum</name>
    <dbReference type="NCBI Taxonomy" id="553466"/>
    <lineage>
        <taxon>Archaea</taxon>
        <taxon>Methanobacteriati</taxon>
        <taxon>Methanobacteriota</taxon>
        <taxon>Stenosarchaea group</taxon>
        <taxon>Halobacteria</taxon>
        <taxon>Halobacteriales</taxon>
        <taxon>Haloferacaceae</taxon>
    </lineage>
</organism>
<accession>A0A1I4D6E2</accession>
<dbReference type="InterPro" id="IPR029062">
    <property type="entry name" value="Class_I_gatase-like"/>
</dbReference>
<dbReference type="Proteomes" id="UP000199607">
    <property type="component" value="Unassembled WGS sequence"/>
</dbReference>
<dbReference type="SUPFAM" id="SSF52317">
    <property type="entry name" value="Class I glutamine amidotransferase-like"/>
    <property type="match status" value="1"/>
</dbReference>
<evidence type="ECO:0000313" key="6">
    <source>
        <dbReference type="EMBL" id="SFK87551.1"/>
    </source>
</evidence>
<dbReference type="GO" id="GO:0004519">
    <property type="term" value="F:endonuclease activity"/>
    <property type="evidence" value="ECO:0007669"/>
    <property type="project" value="UniProtKB-KW"/>
</dbReference>